<evidence type="ECO:0000256" key="1">
    <source>
        <dbReference type="SAM" id="MobiDB-lite"/>
    </source>
</evidence>
<reference evidence="2" key="2">
    <citation type="submission" date="2012-05" db="EMBL/GenBank/DDBJ databases">
        <title>Annotation of the Genome Sequence of Fusarium oxysporum HDV247.</title>
        <authorList>
            <consortium name="The Broad Institute Genomics Platform"/>
            <person name="Ma L.-J."/>
            <person name="Corby-Kistler H."/>
            <person name="Broz K."/>
            <person name="Gale L.R."/>
            <person name="Jonkers W."/>
            <person name="O'Donnell K."/>
            <person name="Ploetz R."/>
            <person name="Steinberg C."/>
            <person name="Schwartz D.C."/>
            <person name="VanEtten H."/>
            <person name="Zhou S."/>
            <person name="Young S.K."/>
            <person name="Zeng Q."/>
            <person name="Gargeya S."/>
            <person name="Fitzgerald M."/>
            <person name="Abouelleil A."/>
            <person name="Alvarado L."/>
            <person name="Chapman S.B."/>
            <person name="Gainer-Dewar J."/>
            <person name="Goldberg J."/>
            <person name="Griggs A."/>
            <person name="Gujja S."/>
            <person name="Hansen M."/>
            <person name="Howarth C."/>
            <person name="Imamovic A."/>
            <person name="Ireland A."/>
            <person name="Larimer J."/>
            <person name="McCowan C."/>
            <person name="Murphy C."/>
            <person name="Pearson M."/>
            <person name="Poon T.W."/>
            <person name="Priest M."/>
            <person name="Roberts A."/>
            <person name="Saif S."/>
            <person name="Shea T."/>
            <person name="Sykes S."/>
            <person name="Wortman J."/>
            <person name="Nusbaum C."/>
            <person name="Birren B."/>
        </authorList>
    </citation>
    <scope>NUCLEOTIDE SEQUENCE</scope>
    <source>
        <strain evidence="2">HDV247</strain>
    </source>
</reference>
<evidence type="ECO:0000313" key="2">
    <source>
        <dbReference type="EMBL" id="EXA30475.1"/>
    </source>
</evidence>
<dbReference type="Proteomes" id="UP000030751">
    <property type="component" value="Unassembled WGS sequence"/>
</dbReference>
<feature type="region of interest" description="Disordered" evidence="1">
    <location>
        <begin position="21"/>
        <end position="40"/>
    </location>
</feature>
<dbReference type="AlphaFoldDB" id="W9NRP4"/>
<feature type="compositionally biased region" description="Polar residues" evidence="1">
    <location>
        <begin position="26"/>
        <end position="40"/>
    </location>
</feature>
<reference evidence="2" key="1">
    <citation type="submission" date="2011-10" db="EMBL/GenBank/DDBJ databases">
        <title>The Genome Sequence of Fusarium oxysporum HDV247.</title>
        <authorList>
            <consortium name="The Broad Institute Genome Sequencing Platform"/>
            <person name="Ma L.-J."/>
            <person name="Gale L.R."/>
            <person name="Schwartz D.C."/>
            <person name="Zhou S."/>
            <person name="Corby-Kistler H."/>
            <person name="Young S.K."/>
            <person name="Zeng Q."/>
            <person name="Gargeya S."/>
            <person name="Fitzgerald M."/>
            <person name="Haas B."/>
            <person name="Abouelleil A."/>
            <person name="Alvarado L."/>
            <person name="Arachchi H.M."/>
            <person name="Berlin A."/>
            <person name="Brown A."/>
            <person name="Chapman S.B."/>
            <person name="Chen Z."/>
            <person name="Dunbar C."/>
            <person name="Freedman E."/>
            <person name="Gearin G."/>
            <person name="Goldberg J."/>
            <person name="Griggs A."/>
            <person name="Gujja S."/>
            <person name="Heiman D."/>
            <person name="Howarth C."/>
            <person name="Larson L."/>
            <person name="Lui A."/>
            <person name="MacDonald P.J.P."/>
            <person name="Montmayeur A."/>
            <person name="Murphy C."/>
            <person name="Neiman D."/>
            <person name="Pearson M."/>
            <person name="Priest M."/>
            <person name="Roberts A."/>
            <person name="Saif S."/>
            <person name="Shea T."/>
            <person name="Shenoy N."/>
            <person name="Sisk P."/>
            <person name="Stolte C."/>
            <person name="Sykes S."/>
            <person name="Wortman J."/>
            <person name="Nusbaum C."/>
            <person name="Birren B."/>
        </authorList>
    </citation>
    <scope>NUCLEOTIDE SEQUENCE [LARGE SCALE GENOMIC DNA]</scope>
    <source>
        <strain evidence="2">HDV247</strain>
    </source>
</reference>
<dbReference type="EMBL" id="JH651049">
    <property type="protein sequence ID" value="EXA30475.1"/>
    <property type="molecule type" value="Genomic_DNA"/>
</dbReference>
<dbReference type="HOGENOM" id="CLU_1885856_0_0_1"/>
<proteinExistence type="predicted"/>
<gene>
    <name evidence="2" type="ORF">FOVG_18143</name>
</gene>
<accession>W9NRP4</accession>
<name>W9NRP4_FUSOX</name>
<protein>
    <submittedName>
        <fullName evidence="2">Uncharacterized protein</fullName>
    </submittedName>
</protein>
<organism evidence="2">
    <name type="scientific">Fusarium oxysporum f. sp. pisi HDV247</name>
    <dbReference type="NCBI Taxonomy" id="1080344"/>
    <lineage>
        <taxon>Eukaryota</taxon>
        <taxon>Fungi</taxon>
        <taxon>Dikarya</taxon>
        <taxon>Ascomycota</taxon>
        <taxon>Pezizomycotina</taxon>
        <taxon>Sordariomycetes</taxon>
        <taxon>Hypocreomycetidae</taxon>
        <taxon>Hypocreales</taxon>
        <taxon>Nectriaceae</taxon>
        <taxon>Fusarium</taxon>
        <taxon>Fusarium oxysporum species complex</taxon>
    </lineage>
</organism>
<sequence length="135" mass="15105">MGQETDKVKMQSLLIRISMKGKPHKVSTSMPPAGNDQGQQFVSKRNGMVHHKWVGGRNDKMEHGDTPIIGRCNKGFPISSHPETDRHKIMMIATKRRTNGVFCLSSFECGIPIAVRVPDVEYQRHRAQGGRLEVG</sequence>